<dbReference type="EMBL" id="BLPF01000002">
    <property type="protein sequence ID" value="GFJ82804.1"/>
    <property type="molecule type" value="Genomic_DNA"/>
</dbReference>
<reference evidence="1 2" key="2">
    <citation type="submission" date="2020-03" db="EMBL/GenBank/DDBJ databases">
        <authorList>
            <person name="Ichikawa N."/>
            <person name="Kimura A."/>
            <person name="Kitahashi Y."/>
            <person name="Uohara A."/>
        </authorList>
    </citation>
    <scope>NUCLEOTIDE SEQUENCE [LARGE SCALE GENOMIC DNA]</scope>
    <source>
        <strain evidence="1 2">NBRC 108639</strain>
    </source>
</reference>
<dbReference type="Proteomes" id="UP000482800">
    <property type="component" value="Unassembled WGS sequence"/>
</dbReference>
<organism evidence="1 2">
    <name type="scientific">Phytohabitans houttuyneae</name>
    <dbReference type="NCBI Taxonomy" id="1076126"/>
    <lineage>
        <taxon>Bacteria</taxon>
        <taxon>Bacillati</taxon>
        <taxon>Actinomycetota</taxon>
        <taxon>Actinomycetes</taxon>
        <taxon>Micromonosporales</taxon>
        <taxon>Micromonosporaceae</taxon>
    </lineage>
</organism>
<dbReference type="NCBIfam" id="TIGR00026">
    <property type="entry name" value="hi_GC_TIGR00026"/>
    <property type="match status" value="1"/>
</dbReference>
<accession>A0A6V8KG73</accession>
<dbReference type="InterPro" id="IPR012349">
    <property type="entry name" value="Split_barrel_FMN-bd"/>
</dbReference>
<dbReference type="Gene3D" id="2.30.110.10">
    <property type="entry name" value="Electron Transport, Fmn-binding Protein, Chain A"/>
    <property type="match status" value="1"/>
</dbReference>
<evidence type="ECO:0000313" key="2">
    <source>
        <dbReference type="Proteomes" id="UP000482800"/>
    </source>
</evidence>
<evidence type="ECO:0000313" key="1">
    <source>
        <dbReference type="EMBL" id="GFJ82804.1"/>
    </source>
</evidence>
<reference evidence="1 2" key="1">
    <citation type="submission" date="2020-03" db="EMBL/GenBank/DDBJ databases">
        <title>Whole genome shotgun sequence of Phytohabitans houttuyneae NBRC 108639.</title>
        <authorList>
            <person name="Komaki H."/>
            <person name="Tamura T."/>
        </authorList>
    </citation>
    <scope>NUCLEOTIDE SEQUENCE [LARGE SCALE GENOMIC DNA]</scope>
    <source>
        <strain evidence="1 2">NBRC 108639</strain>
    </source>
</reference>
<protein>
    <submittedName>
        <fullName evidence="1">Nitroreductase</fullName>
    </submittedName>
</protein>
<dbReference type="InterPro" id="IPR004378">
    <property type="entry name" value="F420H2_quin_Rdtase"/>
</dbReference>
<dbReference type="GO" id="GO:0016491">
    <property type="term" value="F:oxidoreductase activity"/>
    <property type="evidence" value="ECO:0007669"/>
    <property type="project" value="InterPro"/>
</dbReference>
<dbReference type="AlphaFoldDB" id="A0A6V8KG73"/>
<dbReference type="RefSeq" id="WP_173063768.1">
    <property type="nucleotide sequence ID" value="NZ_BAABGO010000034.1"/>
</dbReference>
<gene>
    <name evidence="1" type="ORF">Phou_069840</name>
</gene>
<sequence>MVLPRRLARINRVVSNRVLGPVAQVLPAFGIVVHRGRRSGREFRTPVNIFKTPDGYVVALTYGVGDWTRNVLAAGGCEVELRRRPVRLTDPRVVRDPARKAVPLPVRPILAAIGVTEFLHLRDPRRSRPGEA</sequence>
<name>A0A6V8KG73_9ACTN</name>
<keyword evidence="2" id="KW-1185">Reference proteome</keyword>
<proteinExistence type="predicted"/>
<comment type="caution">
    <text evidence="1">The sequence shown here is derived from an EMBL/GenBank/DDBJ whole genome shotgun (WGS) entry which is preliminary data.</text>
</comment>